<evidence type="ECO:0000313" key="1">
    <source>
        <dbReference type="EMBL" id="CDN90622.1"/>
    </source>
</evidence>
<reference evidence="2" key="1">
    <citation type="submission" date="2014-02" db="EMBL/GenBank/DDBJ databases">
        <authorList>
            <person name="Gan H."/>
        </authorList>
    </citation>
    <scope>NUCLEOTIDE SEQUENCE [LARGE SCALE GENOMIC DNA]</scope>
    <source>
        <strain evidence="2">S1</strain>
    </source>
</reference>
<evidence type="ECO:0000313" key="2">
    <source>
        <dbReference type="Proteomes" id="UP000028878"/>
    </source>
</evidence>
<sequence>MIKAGLTLRTSRRYASGWDHLDSSRYLGSMKLTAPRLLQPGNGYDIGPVFIQRARVAPGLDREQVKRALVDTLGGSRC</sequence>
<proteinExistence type="predicted"/>
<reference evidence="2" key="2">
    <citation type="submission" date="2014-11" db="EMBL/GenBank/DDBJ databases">
        <title>Draft genome sequence of Hydrogenophaga intermedia S1.</title>
        <authorList>
            <person name="Gan H.M."/>
            <person name="Chew T.H."/>
            <person name="Stolz A."/>
        </authorList>
    </citation>
    <scope>NUCLEOTIDE SEQUENCE [LARGE SCALE GENOMIC DNA]</scope>
    <source>
        <strain evidence="2">S1</strain>
    </source>
</reference>
<organism evidence="1 2">
    <name type="scientific">Hydrogenophaga intermedia</name>
    <dbReference type="NCBI Taxonomy" id="65786"/>
    <lineage>
        <taxon>Bacteria</taxon>
        <taxon>Pseudomonadati</taxon>
        <taxon>Pseudomonadota</taxon>
        <taxon>Betaproteobacteria</taxon>
        <taxon>Burkholderiales</taxon>
        <taxon>Comamonadaceae</taxon>
        <taxon>Hydrogenophaga</taxon>
    </lineage>
</organism>
<protein>
    <submittedName>
        <fullName evidence="1">Uncharacterized protein</fullName>
    </submittedName>
</protein>
<keyword evidence="2" id="KW-1185">Reference proteome</keyword>
<dbReference type="AlphaFoldDB" id="A0A1L1PKT8"/>
<dbReference type="EMBL" id="CCAE010000106">
    <property type="protein sequence ID" value="CDN90622.1"/>
    <property type="molecule type" value="Genomic_DNA"/>
</dbReference>
<dbReference type="Proteomes" id="UP000028878">
    <property type="component" value="Unassembled WGS sequence"/>
</dbReference>
<dbReference type="RefSeq" id="WP_035624857.1">
    <property type="nucleotide sequence ID" value="NZ_CCAE010000106.1"/>
</dbReference>
<name>A0A1L1PKT8_HYDIT</name>
<gene>
    <name evidence="1" type="ORF">BN948_05067</name>
</gene>
<accession>A0A1L1PKT8</accession>